<keyword evidence="3 6" id="KW-0012">Acyltransferase</keyword>
<evidence type="ECO:0000313" key="7">
    <source>
        <dbReference type="Proteomes" id="UP001589844"/>
    </source>
</evidence>
<gene>
    <name evidence="6" type="ORF">ACFFJH_03285</name>
</gene>
<keyword evidence="4" id="KW-1133">Transmembrane helix</keyword>
<accession>A0ABV6IAG0</accession>
<dbReference type="GO" id="GO:0016746">
    <property type="term" value="F:acyltransferase activity"/>
    <property type="evidence" value="ECO:0007669"/>
    <property type="project" value="UniProtKB-KW"/>
</dbReference>
<evidence type="ECO:0000256" key="2">
    <source>
        <dbReference type="ARBA" id="ARBA00022679"/>
    </source>
</evidence>
<evidence type="ECO:0000256" key="4">
    <source>
        <dbReference type="SAM" id="Phobius"/>
    </source>
</evidence>
<protein>
    <submittedName>
        <fullName evidence="6">Lysophospholipid acyltransferase family protein</fullName>
    </submittedName>
</protein>
<evidence type="ECO:0000259" key="5">
    <source>
        <dbReference type="SMART" id="SM00563"/>
    </source>
</evidence>
<comment type="caution">
    <text evidence="6">The sequence shown here is derived from an EMBL/GenBank/DDBJ whole genome shotgun (WGS) entry which is preliminary data.</text>
</comment>
<organism evidence="6 7">
    <name type="scientific">Undibacterium danionis</name>
    <dbReference type="NCBI Taxonomy" id="1812100"/>
    <lineage>
        <taxon>Bacteria</taxon>
        <taxon>Pseudomonadati</taxon>
        <taxon>Pseudomonadota</taxon>
        <taxon>Betaproteobacteria</taxon>
        <taxon>Burkholderiales</taxon>
        <taxon>Oxalobacteraceae</taxon>
        <taxon>Undibacterium</taxon>
    </lineage>
</organism>
<keyword evidence="2" id="KW-0808">Transferase</keyword>
<dbReference type="SUPFAM" id="SSF69593">
    <property type="entry name" value="Glycerol-3-phosphate (1)-acyltransferase"/>
    <property type="match status" value="1"/>
</dbReference>
<sequence length="275" mass="30699">MTPLLKSSAVIKPSLIQNLAGICGRTWRLFATAISFSAFGVGGIILWLLIFPCLHMLVWQPTKRVRYARAIIRYTFRGFIGLMHFLGVLRYQIIGQEKLARQGLLLLANHPSLIDTVFLMAFVEHADCIVKSGLWNNLFTRGPVRAAGYINNEQGTELLDACIATLRAGNNLIIFPEGTRTPANGEIKLKRGAANIAVRGLRDLTPVVINCKPQTLGKGVPWWQIPERQVQFTIEVKEDIPIQAFTGTGDSEVIAARHLTEFLQQYFIQEKAHHA</sequence>
<name>A0ABV6IAG0_9BURK</name>
<keyword evidence="4" id="KW-0472">Membrane</keyword>
<comment type="pathway">
    <text evidence="1">Lipid metabolism.</text>
</comment>
<evidence type="ECO:0000313" key="6">
    <source>
        <dbReference type="EMBL" id="MFC0348817.1"/>
    </source>
</evidence>
<dbReference type="Pfam" id="PF01553">
    <property type="entry name" value="Acyltransferase"/>
    <property type="match status" value="1"/>
</dbReference>
<feature type="domain" description="Phospholipid/glycerol acyltransferase" evidence="5">
    <location>
        <begin position="104"/>
        <end position="212"/>
    </location>
</feature>
<evidence type="ECO:0000256" key="3">
    <source>
        <dbReference type="ARBA" id="ARBA00023315"/>
    </source>
</evidence>
<reference evidence="6 7" key="1">
    <citation type="submission" date="2024-09" db="EMBL/GenBank/DDBJ databases">
        <authorList>
            <person name="Sun Q."/>
            <person name="Mori K."/>
        </authorList>
    </citation>
    <scope>NUCLEOTIDE SEQUENCE [LARGE SCALE GENOMIC DNA]</scope>
    <source>
        <strain evidence="6 7">CCM 8677</strain>
    </source>
</reference>
<proteinExistence type="predicted"/>
<dbReference type="CDD" id="cd07989">
    <property type="entry name" value="LPLAT_AGPAT-like"/>
    <property type="match status" value="1"/>
</dbReference>
<dbReference type="Proteomes" id="UP001589844">
    <property type="component" value="Unassembled WGS sequence"/>
</dbReference>
<dbReference type="RefSeq" id="WP_390210031.1">
    <property type="nucleotide sequence ID" value="NZ_JBHLXJ010000003.1"/>
</dbReference>
<dbReference type="PANTHER" id="PTHR10434:SF66">
    <property type="entry name" value="PHOSPHOLIPID_GLYCEROL ACYLTRANSFERASE DOMAIN-CONTAINING PROTEIN"/>
    <property type="match status" value="1"/>
</dbReference>
<evidence type="ECO:0000256" key="1">
    <source>
        <dbReference type="ARBA" id="ARBA00005189"/>
    </source>
</evidence>
<feature type="transmembrane region" description="Helical" evidence="4">
    <location>
        <begin position="71"/>
        <end position="91"/>
    </location>
</feature>
<dbReference type="SMART" id="SM00563">
    <property type="entry name" value="PlsC"/>
    <property type="match status" value="1"/>
</dbReference>
<keyword evidence="7" id="KW-1185">Reference proteome</keyword>
<feature type="transmembrane region" description="Helical" evidence="4">
    <location>
        <begin position="29"/>
        <end position="51"/>
    </location>
</feature>
<dbReference type="EMBL" id="JBHLXJ010000003">
    <property type="protein sequence ID" value="MFC0348817.1"/>
    <property type="molecule type" value="Genomic_DNA"/>
</dbReference>
<dbReference type="InterPro" id="IPR002123">
    <property type="entry name" value="Plipid/glycerol_acylTrfase"/>
</dbReference>
<keyword evidence="4" id="KW-0812">Transmembrane</keyword>
<dbReference type="PANTHER" id="PTHR10434">
    <property type="entry name" value="1-ACYL-SN-GLYCEROL-3-PHOSPHATE ACYLTRANSFERASE"/>
    <property type="match status" value="1"/>
</dbReference>